<protein>
    <submittedName>
        <fullName evidence="2">Uncharacterized protein</fullName>
    </submittedName>
</protein>
<sequence>MQQPQASSMTAAARRRQLQGSVLAGKMVLVRKALDTNLNSGDVVCQLVSSTVGDPGPASGLPRAPAGSASPRAWPRVQEPVARAVTETSRPTVARRASTRLQPLSAMRRVTDSRGDSGCVV</sequence>
<organism evidence="2">
    <name type="scientific">Oryza sativa subsp. japonica</name>
    <name type="common">Rice</name>
    <dbReference type="NCBI Taxonomy" id="39947"/>
    <lineage>
        <taxon>Eukaryota</taxon>
        <taxon>Viridiplantae</taxon>
        <taxon>Streptophyta</taxon>
        <taxon>Embryophyta</taxon>
        <taxon>Tracheophyta</taxon>
        <taxon>Spermatophyta</taxon>
        <taxon>Magnoliopsida</taxon>
        <taxon>Liliopsida</taxon>
        <taxon>Poales</taxon>
        <taxon>Poaceae</taxon>
        <taxon>BOP clade</taxon>
        <taxon>Oryzoideae</taxon>
        <taxon>Oryzeae</taxon>
        <taxon>Oryzinae</taxon>
        <taxon>Oryza</taxon>
        <taxon>Oryza sativa</taxon>
    </lineage>
</organism>
<feature type="region of interest" description="Disordered" evidence="1">
    <location>
        <begin position="52"/>
        <end position="121"/>
    </location>
</feature>
<reference evidence="2" key="1">
    <citation type="journal article" date="2005" name="PLoS Biol.">
        <title>The genomes of Oryza sativa: a history of duplications.</title>
        <authorList>
            <person name="Yu J."/>
            <person name="Wang J."/>
            <person name="Lin W."/>
            <person name="Li S."/>
            <person name="Li H."/>
            <person name="Zhou J."/>
            <person name="Ni P."/>
            <person name="Dong W."/>
            <person name="Hu S."/>
            <person name="Zeng C."/>
            <person name="Zhang J."/>
            <person name="Zhang Y."/>
            <person name="Li R."/>
            <person name="Xu Z."/>
            <person name="Li S."/>
            <person name="Li X."/>
            <person name="Zheng H."/>
            <person name="Cong L."/>
            <person name="Lin L."/>
            <person name="Yin J."/>
            <person name="Geng J."/>
            <person name="Li G."/>
            <person name="Shi J."/>
            <person name="Liu J."/>
            <person name="Lv H."/>
            <person name="Li J."/>
            <person name="Wang J."/>
            <person name="Deng Y."/>
            <person name="Ran L."/>
            <person name="Shi X."/>
            <person name="Wang X."/>
            <person name="Wu Q."/>
            <person name="Li C."/>
            <person name="Ren X."/>
            <person name="Wang J."/>
            <person name="Wang X."/>
            <person name="Li D."/>
            <person name="Liu D."/>
            <person name="Zhang X."/>
            <person name="Ji Z."/>
            <person name="Zhao W."/>
            <person name="Sun Y."/>
            <person name="Zhang Z."/>
            <person name="Bao J."/>
            <person name="Han Y."/>
            <person name="Dong L."/>
            <person name="Ji J."/>
            <person name="Chen P."/>
            <person name="Wu S."/>
            <person name="Liu J."/>
            <person name="Xiao Y."/>
            <person name="Bu D."/>
            <person name="Tan J."/>
            <person name="Yang L."/>
            <person name="Ye C."/>
            <person name="Zhang J."/>
            <person name="Xu J."/>
            <person name="Zhou Y."/>
            <person name="Yu Y."/>
            <person name="Zhang B."/>
            <person name="Zhuang S."/>
            <person name="Wei H."/>
            <person name="Liu B."/>
            <person name="Lei M."/>
            <person name="Yu H."/>
            <person name="Li Y."/>
            <person name="Xu H."/>
            <person name="Wei S."/>
            <person name="He X."/>
            <person name="Fang L."/>
            <person name="Zhang Z."/>
            <person name="Zhang Y."/>
            <person name="Huang X."/>
            <person name="Su Z."/>
            <person name="Tong W."/>
            <person name="Li J."/>
            <person name="Tong Z."/>
            <person name="Li S."/>
            <person name="Ye J."/>
            <person name="Wang L."/>
            <person name="Fang L."/>
            <person name="Lei T."/>
            <person name="Chen C."/>
            <person name="Chen H."/>
            <person name="Xu Z."/>
            <person name="Li H."/>
            <person name="Huang H."/>
            <person name="Zhang F."/>
            <person name="Xu H."/>
            <person name="Li N."/>
            <person name="Zhao C."/>
            <person name="Li S."/>
            <person name="Dong L."/>
            <person name="Huang Y."/>
            <person name="Li L."/>
            <person name="Xi Y."/>
            <person name="Qi Q."/>
            <person name="Li W."/>
            <person name="Zhang B."/>
            <person name="Hu W."/>
            <person name="Zhang Y."/>
            <person name="Tian X."/>
            <person name="Jiao Y."/>
            <person name="Liang X."/>
            <person name="Jin J."/>
            <person name="Gao L."/>
            <person name="Zheng W."/>
            <person name="Hao B."/>
            <person name="Liu S."/>
            <person name="Wang W."/>
            <person name="Yuan L."/>
            <person name="Cao M."/>
            <person name="McDermott J."/>
            <person name="Samudrala R."/>
            <person name="Wang J."/>
            <person name="Wong G.K."/>
            <person name="Yang H."/>
        </authorList>
    </citation>
    <scope>NUCLEOTIDE SEQUENCE [LARGE SCALE GENOMIC DNA]</scope>
</reference>
<dbReference type="AlphaFoldDB" id="B9GBB1"/>
<name>B9GBB1_ORYSJ</name>
<dbReference type="EMBL" id="CM000148">
    <property type="protein sequence ID" value="EEE52317.1"/>
    <property type="molecule type" value="Genomic_DNA"/>
</dbReference>
<accession>B9GBB1</accession>
<evidence type="ECO:0000313" key="2">
    <source>
        <dbReference type="EMBL" id="EEE52317.1"/>
    </source>
</evidence>
<gene>
    <name evidence="2" type="ORF">OsJ_34335</name>
</gene>
<proteinExistence type="predicted"/>
<reference evidence="2" key="2">
    <citation type="submission" date="2008-12" db="EMBL/GenBank/DDBJ databases">
        <title>Improved gene annotation of the rice (Oryza sativa) genomes.</title>
        <authorList>
            <person name="Wang J."/>
            <person name="Li R."/>
            <person name="Fan W."/>
            <person name="Huang Q."/>
            <person name="Zhang J."/>
            <person name="Zhou Y."/>
            <person name="Hu Y."/>
            <person name="Zi S."/>
            <person name="Li J."/>
            <person name="Ni P."/>
            <person name="Zheng H."/>
            <person name="Zhang Y."/>
            <person name="Zhao M."/>
            <person name="Hao Q."/>
            <person name="McDermott J."/>
            <person name="Samudrala R."/>
            <person name="Kristiansen K."/>
            <person name="Wong G.K.-S."/>
        </authorList>
    </citation>
    <scope>NUCLEOTIDE SEQUENCE</scope>
</reference>
<dbReference type="Proteomes" id="UP000007752">
    <property type="component" value="Chromosome 11"/>
</dbReference>
<evidence type="ECO:0000256" key="1">
    <source>
        <dbReference type="SAM" id="MobiDB-lite"/>
    </source>
</evidence>
<feature type="compositionally biased region" description="Low complexity" evidence="1">
    <location>
        <begin position="55"/>
        <end position="76"/>
    </location>
</feature>